<dbReference type="SUPFAM" id="SSF52540">
    <property type="entry name" value="P-loop containing nucleoside triphosphate hydrolases"/>
    <property type="match status" value="1"/>
</dbReference>
<dbReference type="GO" id="GO:0002758">
    <property type="term" value="P:innate immune response-activating signaling pathway"/>
    <property type="evidence" value="ECO:0007669"/>
    <property type="project" value="UniProtKB-ARBA"/>
</dbReference>
<dbReference type="InterPro" id="IPR042197">
    <property type="entry name" value="Apaf_helical"/>
</dbReference>
<dbReference type="Gramene" id="OPUNC04G03150.1">
    <property type="protein sequence ID" value="OPUNC04G03150.1"/>
    <property type="gene ID" value="OPUNC04G03150"/>
</dbReference>
<evidence type="ECO:0000313" key="8">
    <source>
        <dbReference type="EnsemblPlants" id="OPUNC04G03150.1"/>
    </source>
</evidence>
<reference evidence="8" key="1">
    <citation type="submission" date="2015-04" db="UniProtKB">
        <authorList>
            <consortium name="EnsemblPlants"/>
        </authorList>
    </citation>
    <scope>IDENTIFICATION</scope>
</reference>
<feature type="region of interest" description="Disordered" evidence="4">
    <location>
        <begin position="1044"/>
        <end position="1076"/>
    </location>
</feature>
<feature type="domain" description="NB-ARC" evidence="5">
    <location>
        <begin position="168"/>
        <end position="334"/>
    </location>
</feature>
<dbReference type="Gene3D" id="1.10.10.10">
    <property type="entry name" value="Winged helix-like DNA-binding domain superfamily/Winged helix DNA-binding domain"/>
    <property type="match status" value="1"/>
</dbReference>
<dbReference type="STRING" id="4537.A0A0E0KMZ2"/>
<dbReference type="InterPro" id="IPR055414">
    <property type="entry name" value="LRR_R13L4/SHOC2-like"/>
</dbReference>
<evidence type="ECO:0000256" key="4">
    <source>
        <dbReference type="SAM" id="MobiDB-lite"/>
    </source>
</evidence>
<dbReference type="Proteomes" id="UP000026962">
    <property type="component" value="Chromosome 4"/>
</dbReference>
<proteinExistence type="predicted"/>
<keyword evidence="2" id="KW-0677">Repeat</keyword>
<organism evidence="8">
    <name type="scientific">Oryza punctata</name>
    <name type="common">Red rice</name>
    <dbReference type="NCBI Taxonomy" id="4537"/>
    <lineage>
        <taxon>Eukaryota</taxon>
        <taxon>Viridiplantae</taxon>
        <taxon>Streptophyta</taxon>
        <taxon>Embryophyta</taxon>
        <taxon>Tracheophyta</taxon>
        <taxon>Spermatophyta</taxon>
        <taxon>Magnoliopsida</taxon>
        <taxon>Liliopsida</taxon>
        <taxon>Poales</taxon>
        <taxon>Poaceae</taxon>
        <taxon>BOP clade</taxon>
        <taxon>Oryzoideae</taxon>
        <taxon>Oryzeae</taxon>
        <taxon>Oryzinae</taxon>
        <taxon>Oryza</taxon>
    </lineage>
</organism>
<dbReference type="EnsemblPlants" id="OPUNC04G03150.1">
    <property type="protein sequence ID" value="OPUNC04G03150.1"/>
    <property type="gene ID" value="OPUNC04G03150"/>
</dbReference>
<dbReference type="Pfam" id="PF23559">
    <property type="entry name" value="WHD_DRP"/>
    <property type="match status" value="1"/>
</dbReference>
<dbReference type="InterPro" id="IPR027417">
    <property type="entry name" value="P-loop_NTPase"/>
</dbReference>
<dbReference type="Gene3D" id="3.80.10.10">
    <property type="entry name" value="Ribonuclease Inhibitor"/>
    <property type="match status" value="2"/>
</dbReference>
<feature type="compositionally biased region" description="Polar residues" evidence="4">
    <location>
        <begin position="1065"/>
        <end position="1076"/>
    </location>
</feature>
<keyword evidence="3" id="KW-0611">Plant defense</keyword>
<evidence type="ECO:0000259" key="6">
    <source>
        <dbReference type="Pfam" id="PF23559"/>
    </source>
</evidence>
<evidence type="ECO:0000259" key="7">
    <source>
        <dbReference type="Pfam" id="PF23598"/>
    </source>
</evidence>
<dbReference type="GO" id="GO:0043531">
    <property type="term" value="F:ADP binding"/>
    <property type="evidence" value="ECO:0007669"/>
    <property type="project" value="InterPro"/>
</dbReference>
<dbReference type="Pfam" id="PF00931">
    <property type="entry name" value="NB-ARC"/>
    <property type="match status" value="1"/>
</dbReference>
<evidence type="ECO:0000256" key="1">
    <source>
        <dbReference type="ARBA" id="ARBA00022614"/>
    </source>
</evidence>
<dbReference type="PRINTS" id="PR00364">
    <property type="entry name" value="DISEASERSIST"/>
</dbReference>
<feature type="domain" description="Disease resistance protein winged helix" evidence="6">
    <location>
        <begin position="418"/>
        <end position="488"/>
    </location>
</feature>
<protein>
    <submittedName>
        <fullName evidence="8">Uncharacterized protein</fullName>
    </submittedName>
</protein>
<accession>A0A0E0KMZ2</accession>
<name>A0A0E0KMZ2_ORYPU</name>
<evidence type="ECO:0000256" key="2">
    <source>
        <dbReference type="ARBA" id="ARBA00022737"/>
    </source>
</evidence>
<dbReference type="Gene3D" id="3.40.50.300">
    <property type="entry name" value="P-loop containing nucleotide triphosphate hydrolases"/>
    <property type="match status" value="1"/>
</dbReference>
<dbReference type="Gene3D" id="1.10.8.430">
    <property type="entry name" value="Helical domain of apoptotic protease-activating factors"/>
    <property type="match status" value="1"/>
</dbReference>
<evidence type="ECO:0000256" key="3">
    <source>
        <dbReference type="ARBA" id="ARBA00022821"/>
    </source>
</evidence>
<dbReference type="InterPro" id="IPR002182">
    <property type="entry name" value="NB-ARC"/>
</dbReference>
<dbReference type="FunFam" id="1.10.10.10:FF:000322">
    <property type="entry name" value="Probable disease resistance protein At1g63360"/>
    <property type="match status" value="1"/>
</dbReference>
<dbReference type="AlphaFoldDB" id="A0A0E0KMZ2"/>
<dbReference type="InterPro" id="IPR032675">
    <property type="entry name" value="LRR_dom_sf"/>
</dbReference>
<dbReference type="OMA" id="CITELTY"/>
<dbReference type="InterPro" id="IPR058922">
    <property type="entry name" value="WHD_DRP"/>
</dbReference>
<dbReference type="PANTHER" id="PTHR23155">
    <property type="entry name" value="DISEASE RESISTANCE PROTEIN RP"/>
    <property type="match status" value="1"/>
</dbReference>
<evidence type="ECO:0000259" key="5">
    <source>
        <dbReference type="Pfam" id="PF00931"/>
    </source>
</evidence>
<dbReference type="InterPro" id="IPR036388">
    <property type="entry name" value="WH-like_DNA-bd_sf"/>
</dbReference>
<keyword evidence="9" id="KW-1185">Reference proteome</keyword>
<evidence type="ECO:0000313" key="9">
    <source>
        <dbReference type="Proteomes" id="UP000026962"/>
    </source>
</evidence>
<dbReference type="InterPro" id="IPR003591">
    <property type="entry name" value="Leu-rich_rpt_typical-subtyp"/>
</dbReference>
<dbReference type="Pfam" id="PF23598">
    <property type="entry name" value="LRR_14"/>
    <property type="match status" value="1"/>
</dbReference>
<dbReference type="GO" id="GO:0009626">
    <property type="term" value="P:plant-type hypersensitive response"/>
    <property type="evidence" value="ECO:0007669"/>
    <property type="project" value="UniProtKB-ARBA"/>
</dbReference>
<sequence length="1076" mass="122561">MAMIVEAFASDLCNLITQISAKRVPVLAMEHSYVNELESSILRIRDFVVAHTDYTKGNEDGAVAAFVRDVKDAMYHASDALSLLLLKIEEREQFTGCCTGFLNYRDIMFRREIAVLGRQMDLLRRKHVIIVDLAERGLLRRRSRQDVDTHTASLSMALPNMVRDHQMEQDYEKIINHIVMNRAANDVTVVAIVGAAGIGKTVLANIIFNSEIVHHYIDSTIWLNVTGNCSELDLLQSAISSFKGGNERFSDKSRLASMLHQYFRNRTLMLVMDDVWSAEIWNDMLRYPLSSCAPGSCVIVTTRNENVAAKMQASHIHRVHKLKPDVSWSLLKKQEREVDGLGEIGKKILEKCDGLPLAIKVVAEELQQKRRTKAAWEYMLKDQQWSKTGLPEVLNKSVYLSYDDLSPRLKQCFLYCSMFPQGETIHCDKVVQMWIAEGFIPNDENSKLPEVLGQEYYTELVTRNLLEPIDGNFDECRWAMHTVFHSFAQYLAKEETLVLREGQNTSDLSQRFRRISVSRKEVEYSDIQKQKSLRALVSFGSINLKSGDSLGALPYLRILHVNNTEISTRLGSLLRSLYHVKLLKYLDLSNTDVSALPHNIGKMKCLQYICVQGCQKLKQLHKSIVNLQKLRFLDISDTSVKTVPKGFGRLNNLVSLKGFPANTDDNGKCTLEELGLLSKLMHLTVQGLQNISSSCSSAGAKLSDKTHLTSLWLRCTTTEGNELQSQEVFDDLCPSPSLEHLTITGYFGCRLPKWLMSTLLDNLRMLKLENLPSCTELPYSLGQLPNLESLWVQHARRIRHIGKEFFRPSTLGDDSESDQDERSIRTLVDQYNRSMAVSMAFPKLIKLVFYGLLEWKEWDWEEKLEAMRALQNLQISRCRLSHLPSGLSCQAVALRVMTIERVMELRSVENFGSVVELYLQSNSNLEKIANLPKMEMLRISKCPKLKVLEEVEALSSIELKDYEMRTLPEYLKSLKLRQLKIDCTLKLLHIISQRDAALEWEKISHIQNIEAYADGFDDNKRLHVFYTKETDSFKIHLGEYGASSNSTAGLSEQEDNHDEHVTGSELPTSEQSTHEG</sequence>
<dbReference type="SUPFAM" id="SSF52058">
    <property type="entry name" value="L domain-like"/>
    <property type="match status" value="1"/>
</dbReference>
<reference evidence="8" key="2">
    <citation type="submission" date="2018-05" db="EMBL/GenBank/DDBJ databases">
        <title>OpunRS2 (Oryza punctata Reference Sequence Version 2).</title>
        <authorList>
            <person name="Zhang J."/>
            <person name="Kudrna D."/>
            <person name="Lee S."/>
            <person name="Talag J."/>
            <person name="Welchert J."/>
            <person name="Wing R.A."/>
        </authorList>
    </citation>
    <scope>NUCLEOTIDE SEQUENCE [LARGE SCALE GENOMIC DNA]</scope>
</reference>
<feature type="domain" description="Disease resistance R13L4/SHOC-2-like LRR" evidence="7">
    <location>
        <begin position="534"/>
        <end position="859"/>
    </location>
</feature>
<dbReference type="eggNOG" id="KOG4658">
    <property type="taxonomic scope" value="Eukaryota"/>
</dbReference>
<dbReference type="InterPro" id="IPR044974">
    <property type="entry name" value="Disease_R_plants"/>
</dbReference>
<keyword evidence="1" id="KW-0433">Leucine-rich repeat</keyword>
<dbReference type="GO" id="GO:0042742">
    <property type="term" value="P:defense response to bacterium"/>
    <property type="evidence" value="ECO:0007669"/>
    <property type="project" value="UniProtKB-ARBA"/>
</dbReference>
<dbReference type="SMART" id="SM00369">
    <property type="entry name" value="LRR_TYP"/>
    <property type="match status" value="4"/>
</dbReference>
<dbReference type="PANTHER" id="PTHR23155:SF1211">
    <property type="entry name" value="OS09G0313500 PROTEIN"/>
    <property type="match status" value="1"/>
</dbReference>
<dbReference type="HOGENOM" id="CLU_000837_8_6_1"/>